<dbReference type="SUPFAM" id="SSF53697">
    <property type="entry name" value="SIS domain"/>
    <property type="match status" value="1"/>
</dbReference>
<dbReference type="InterPro" id="IPR001347">
    <property type="entry name" value="SIS_dom"/>
</dbReference>
<protein>
    <recommendedName>
        <fullName evidence="1">SIS domain-containing protein</fullName>
    </recommendedName>
</protein>
<dbReference type="GO" id="GO:1901135">
    <property type="term" value="P:carbohydrate derivative metabolic process"/>
    <property type="evidence" value="ECO:0007669"/>
    <property type="project" value="InterPro"/>
</dbReference>
<dbReference type="InterPro" id="IPR050099">
    <property type="entry name" value="SIS_GmhA/DiaA_subfam"/>
</dbReference>
<dbReference type="InterPro" id="IPR046348">
    <property type="entry name" value="SIS_dom_sf"/>
</dbReference>
<evidence type="ECO:0000313" key="2">
    <source>
        <dbReference type="EMBL" id="KKS47145.1"/>
    </source>
</evidence>
<dbReference type="AlphaFoldDB" id="A0A0G0ZEJ2"/>
<accession>A0A0G0ZEJ2</accession>
<feature type="domain" description="SIS" evidence="1">
    <location>
        <begin position="39"/>
        <end position="200"/>
    </location>
</feature>
<comment type="caution">
    <text evidence="2">The sequence shown here is derived from an EMBL/GenBank/DDBJ whole genome shotgun (WGS) entry which is preliminary data.</text>
</comment>
<dbReference type="PANTHER" id="PTHR30390">
    <property type="entry name" value="SEDOHEPTULOSE 7-PHOSPHATE ISOMERASE / DNAA INITIATOR-ASSOCIATING FACTOR FOR REPLICATION INITIATION"/>
    <property type="match status" value="1"/>
</dbReference>
<dbReference type="Proteomes" id="UP000034320">
    <property type="component" value="Unassembled WGS sequence"/>
</dbReference>
<sequence length="205" mass="22725">MADLTHDSIALIIEEYITELKKAIDSLDRNKIRQAASLILAAYKNNRKVFIIGNGGSSANASHFACDLSKNTLERVYDSREKRFKAYSLTDNTALMTALANDLSFEEVFLQQLRNLIEINDILIVLSGSGNSQNLIKAVNYAKKRRAKVIGILGFKKGGSLGHLVDCAILTDSHKYGPCEDIQLVLDHILTTCLSKMKNSHAKKK</sequence>
<evidence type="ECO:0000259" key="1">
    <source>
        <dbReference type="PROSITE" id="PS51464"/>
    </source>
</evidence>
<reference evidence="2 3" key="1">
    <citation type="journal article" date="2015" name="Nature">
        <title>rRNA introns, odd ribosomes, and small enigmatic genomes across a large radiation of phyla.</title>
        <authorList>
            <person name="Brown C.T."/>
            <person name="Hug L.A."/>
            <person name="Thomas B.C."/>
            <person name="Sharon I."/>
            <person name="Castelle C.J."/>
            <person name="Singh A."/>
            <person name="Wilkins M.J."/>
            <person name="Williams K.H."/>
            <person name="Banfield J.F."/>
        </authorList>
    </citation>
    <scope>NUCLEOTIDE SEQUENCE [LARGE SCALE GENOMIC DNA]</scope>
</reference>
<dbReference type="Gene3D" id="3.40.50.10490">
    <property type="entry name" value="Glucose-6-phosphate isomerase like protein, domain 1"/>
    <property type="match status" value="1"/>
</dbReference>
<proteinExistence type="predicted"/>
<organism evidence="2 3">
    <name type="scientific">Candidatus Gottesmanbacteria bacterium GW2011_GWA2_42_18</name>
    <dbReference type="NCBI Taxonomy" id="1618442"/>
    <lineage>
        <taxon>Bacteria</taxon>
        <taxon>Candidatus Gottesmaniibacteriota</taxon>
    </lineage>
</organism>
<dbReference type="CDD" id="cd05006">
    <property type="entry name" value="SIS_GmhA"/>
    <property type="match status" value="1"/>
</dbReference>
<dbReference type="EMBL" id="LCDD01000008">
    <property type="protein sequence ID" value="KKS47145.1"/>
    <property type="molecule type" value="Genomic_DNA"/>
</dbReference>
<dbReference type="InterPro" id="IPR035461">
    <property type="entry name" value="GmhA/DiaA"/>
</dbReference>
<dbReference type="Pfam" id="PF13580">
    <property type="entry name" value="SIS_2"/>
    <property type="match status" value="1"/>
</dbReference>
<dbReference type="PANTHER" id="PTHR30390:SF8">
    <property type="entry name" value="SUGAR ISOMERASE (SIS)"/>
    <property type="match status" value="1"/>
</dbReference>
<dbReference type="GO" id="GO:0097367">
    <property type="term" value="F:carbohydrate derivative binding"/>
    <property type="evidence" value="ECO:0007669"/>
    <property type="project" value="InterPro"/>
</dbReference>
<evidence type="ECO:0000313" key="3">
    <source>
        <dbReference type="Proteomes" id="UP000034320"/>
    </source>
</evidence>
<dbReference type="PROSITE" id="PS51464">
    <property type="entry name" value="SIS"/>
    <property type="match status" value="1"/>
</dbReference>
<gene>
    <name evidence="2" type="ORF">UV09_C0008G0011</name>
</gene>
<name>A0A0G0ZEJ2_9BACT</name>